<dbReference type="InterPro" id="IPR013783">
    <property type="entry name" value="Ig-like_fold"/>
</dbReference>
<evidence type="ECO:0000256" key="4">
    <source>
        <dbReference type="ARBA" id="ARBA00022679"/>
    </source>
</evidence>
<evidence type="ECO:0000313" key="15">
    <source>
        <dbReference type="EMBL" id="MBT1711018.1"/>
    </source>
</evidence>
<name>A0AAP2E2V1_9BACT</name>
<feature type="domain" description="HTH araC/xylS-type" evidence="12">
    <location>
        <begin position="589"/>
        <end position="688"/>
    </location>
</feature>
<dbReference type="FunFam" id="1.10.287.130:FF:000045">
    <property type="entry name" value="Two-component system sensor histidine kinase/response regulator"/>
    <property type="match status" value="1"/>
</dbReference>
<dbReference type="EC" id="2.7.13.3" evidence="2"/>
<dbReference type="GO" id="GO:0000155">
    <property type="term" value="F:phosphorelay sensor kinase activity"/>
    <property type="evidence" value="ECO:0007669"/>
    <property type="project" value="InterPro"/>
</dbReference>
<dbReference type="SMART" id="SM00342">
    <property type="entry name" value="HTH_ARAC"/>
    <property type="match status" value="1"/>
</dbReference>
<dbReference type="Gene3D" id="3.30.565.10">
    <property type="entry name" value="Histidine kinase-like ATPase, C-terminal domain"/>
    <property type="match status" value="1"/>
</dbReference>
<keyword evidence="7" id="KW-0067">ATP-binding</keyword>
<dbReference type="Pfam" id="PF12833">
    <property type="entry name" value="HTH_18"/>
    <property type="match status" value="1"/>
</dbReference>
<evidence type="ECO:0000256" key="5">
    <source>
        <dbReference type="ARBA" id="ARBA00022741"/>
    </source>
</evidence>
<dbReference type="Pfam" id="PF00512">
    <property type="entry name" value="HisKA"/>
    <property type="match status" value="1"/>
</dbReference>
<dbReference type="FunFam" id="3.30.565.10:FF:000037">
    <property type="entry name" value="Hybrid sensor histidine kinase/response regulator"/>
    <property type="match status" value="1"/>
</dbReference>
<dbReference type="Gene3D" id="1.10.10.60">
    <property type="entry name" value="Homeodomain-like"/>
    <property type="match status" value="1"/>
</dbReference>
<dbReference type="PROSITE" id="PS50109">
    <property type="entry name" value="HIS_KIN"/>
    <property type="match status" value="1"/>
</dbReference>
<feature type="modified residue" description="4-aspartylphosphate" evidence="11">
    <location>
        <position position="490"/>
    </location>
</feature>
<keyword evidence="5" id="KW-0547">Nucleotide-binding</keyword>
<dbReference type="InterPro" id="IPR018060">
    <property type="entry name" value="HTH_AraC"/>
</dbReference>
<dbReference type="InterPro" id="IPR036097">
    <property type="entry name" value="HisK_dim/P_sf"/>
</dbReference>
<dbReference type="SUPFAM" id="SSF46689">
    <property type="entry name" value="Homeodomain-like"/>
    <property type="match status" value="1"/>
</dbReference>
<dbReference type="CDD" id="cd16922">
    <property type="entry name" value="HATPase_EvgS-ArcB-TorS-like"/>
    <property type="match status" value="1"/>
</dbReference>
<dbReference type="FunFam" id="2.60.40.10:FF:000791">
    <property type="entry name" value="Two-component system sensor histidine kinase/response regulator"/>
    <property type="match status" value="1"/>
</dbReference>
<dbReference type="InterPro" id="IPR001789">
    <property type="entry name" value="Sig_transdc_resp-reg_receiver"/>
</dbReference>
<evidence type="ECO:0000259" key="14">
    <source>
        <dbReference type="PROSITE" id="PS50110"/>
    </source>
</evidence>
<evidence type="ECO:0000256" key="2">
    <source>
        <dbReference type="ARBA" id="ARBA00012438"/>
    </source>
</evidence>
<proteinExistence type="predicted"/>
<dbReference type="GO" id="GO:0005524">
    <property type="term" value="F:ATP binding"/>
    <property type="evidence" value="ECO:0007669"/>
    <property type="project" value="UniProtKB-KW"/>
</dbReference>
<comment type="caution">
    <text evidence="15">The sequence shown here is derived from an EMBL/GenBank/DDBJ whole genome shotgun (WGS) entry which is preliminary data.</text>
</comment>
<dbReference type="InterPro" id="IPR003594">
    <property type="entry name" value="HATPase_dom"/>
</dbReference>
<evidence type="ECO:0000259" key="12">
    <source>
        <dbReference type="PROSITE" id="PS01124"/>
    </source>
</evidence>
<keyword evidence="16" id="KW-1185">Reference proteome</keyword>
<dbReference type="SUPFAM" id="SSF52172">
    <property type="entry name" value="CheY-like"/>
    <property type="match status" value="1"/>
</dbReference>
<keyword evidence="9" id="KW-0805">Transcription regulation</keyword>
<dbReference type="PANTHER" id="PTHR43547">
    <property type="entry name" value="TWO-COMPONENT HISTIDINE KINASE"/>
    <property type="match status" value="1"/>
</dbReference>
<evidence type="ECO:0000256" key="3">
    <source>
        <dbReference type="ARBA" id="ARBA00022553"/>
    </source>
</evidence>
<dbReference type="Pfam" id="PF00072">
    <property type="entry name" value="Response_reg"/>
    <property type="match status" value="1"/>
</dbReference>
<dbReference type="SUPFAM" id="SSF47384">
    <property type="entry name" value="Homodimeric domain of signal transducing histidine kinase"/>
    <property type="match status" value="1"/>
</dbReference>
<dbReference type="CDD" id="cd17574">
    <property type="entry name" value="REC_OmpR"/>
    <property type="match status" value="1"/>
</dbReference>
<evidence type="ECO:0000256" key="6">
    <source>
        <dbReference type="ARBA" id="ARBA00022777"/>
    </source>
</evidence>
<dbReference type="PROSITE" id="PS01124">
    <property type="entry name" value="HTH_ARAC_FAMILY_2"/>
    <property type="match status" value="1"/>
</dbReference>
<dbReference type="PRINTS" id="PR00344">
    <property type="entry name" value="BCTRLSENSOR"/>
</dbReference>
<reference evidence="15 16" key="1">
    <citation type="submission" date="2021-05" db="EMBL/GenBank/DDBJ databases">
        <title>A Polyphasic approach of four new species of the genus Ohtaekwangia: Ohtaekwangia histidinii sp. nov., Ohtaekwangia cretensis sp. nov., Ohtaekwangia indiensis sp. nov., Ohtaekwangia reichenbachii sp. nov. from diverse environment.</title>
        <authorList>
            <person name="Octaviana S."/>
        </authorList>
    </citation>
    <scope>NUCLEOTIDE SEQUENCE [LARGE SCALE GENOMIC DNA]</scope>
    <source>
        <strain evidence="15 16">PWU5</strain>
    </source>
</reference>
<accession>A0AAP2E2V1</accession>
<dbReference type="GO" id="GO:0043565">
    <property type="term" value="F:sequence-specific DNA binding"/>
    <property type="evidence" value="ECO:0007669"/>
    <property type="project" value="InterPro"/>
</dbReference>
<dbReference type="Pfam" id="PF02518">
    <property type="entry name" value="HATPase_c"/>
    <property type="match status" value="1"/>
</dbReference>
<dbReference type="SMART" id="SM00387">
    <property type="entry name" value="HATPase_c"/>
    <property type="match status" value="1"/>
</dbReference>
<dbReference type="InterPro" id="IPR011123">
    <property type="entry name" value="Y_Y_Y"/>
</dbReference>
<dbReference type="CDD" id="cd00082">
    <property type="entry name" value="HisKA"/>
    <property type="match status" value="1"/>
</dbReference>
<dbReference type="SUPFAM" id="SSF55874">
    <property type="entry name" value="ATPase domain of HSP90 chaperone/DNA topoisomerase II/histidine kinase"/>
    <property type="match status" value="1"/>
</dbReference>
<evidence type="ECO:0000256" key="11">
    <source>
        <dbReference type="PROSITE-ProRule" id="PRU00169"/>
    </source>
</evidence>
<evidence type="ECO:0000256" key="10">
    <source>
        <dbReference type="ARBA" id="ARBA00023163"/>
    </source>
</evidence>
<evidence type="ECO:0000259" key="13">
    <source>
        <dbReference type="PROSITE" id="PS50109"/>
    </source>
</evidence>
<dbReference type="Pfam" id="PF07495">
    <property type="entry name" value="Y_Y_Y"/>
    <property type="match status" value="1"/>
</dbReference>
<dbReference type="InterPro" id="IPR036890">
    <property type="entry name" value="HATPase_C_sf"/>
</dbReference>
<keyword evidence="3 11" id="KW-0597">Phosphoprotein</keyword>
<evidence type="ECO:0000256" key="7">
    <source>
        <dbReference type="ARBA" id="ARBA00022840"/>
    </source>
</evidence>
<keyword evidence="6" id="KW-0418">Kinase</keyword>
<dbReference type="InterPro" id="IPR005467">
    <property type="entry name" value="His_kinase_dom"/>
</dbReference>
<evidence type="ECO:0000256" key="8">
    <source>
        <dbReference type="ARBA" id="ARBA00023012"/>
    </source>
</evidence>
<dbReference type="Gene3D" id="3.40.50.2300">
    <property type="match status" value="1"/>
</dbReference>
<dbReference type="PANTHER" id="PTHR43547:SF2">
    <property type="entry name" value="HYBRID SIGNAL TRANSDUCTION HISTIDINE KINASE C"/>
    <property type="match status" value="1"/>
</dbReference>
<evidence type="ECO:0000313" key="16">
    <source>
        <dbReference type="Proteomes" id="UP001319080"/>
    </source>
</evidence>
<dbReference type="SMART" id="SM00448">
    <property type="entry name" value="REC"/>
    <property type="match status" value="1"/>
</dbReference>
<dbReference type="PROSITE" id="PS50110">
    <property type="entry name" value="RESPONSE_REGULATORY"/>
    <property type="match status" value="1"/>
</dbReference>
<dbReference type="InterPro" id="IPR003661">
    <property type="entry name" value="HisK_dim/P_dom"/>
</dbReference>
<gene>
    <name evidence="15" type="ORF">KK062_22435</name>
</gene>
<keyword evidence="4" id="KW-0808">Transferase</keyword>
<feature type="domain" description="Histidine kinase" evidence="13">
    <location>
        <begin position="179"/>
        <end position="400"/>
    </location>
</feature>
<protein>
    <recommendedName>
        <fullName evidence="2">histidine kinase</fullName>
        <ecNumber evidence="2">2.7.13.3</ecNumber>
    </recommendedName>
</protein>
<dbReference type="InterPro" id="IPR009057">
    <property type="entry name" value="Homeodomain-like_sf"/>
</dbReference>
<organism evidence="15 16">
    <name type="scientific">Dawidia cretensis</name>
    <dbReference type="NCBI Taxonomy" id="2782350"/>
    <lineage>
        <taxon>Bacteria</taxon>
        <taxon>Pseudomonadati</taxon>
        <taxon>Bacteroidota</taxon>
        <taxon>Cytophagia</taxon>
        <taxon>Cytophagales</taxon>
        <taxon>Chryseotaleaceae</taxon>
        <taxon>Dawidia</taxon>
    </lineage>
</organism>
<dbReference type="Gene3D" id="1.10.287.130">
    <property type="match status" value="1"/>
</dbReference>
<dbReference type="InterPro" id="IPR004358">
    <property type="entry name" value="Sig_transdc_His_kin-like_C"/>
</dbReference>
<dbReference type="Proteomes" id="UP001319080">
    <property type="component" value="Unassembled WGS sequence"/>
</dbReference>
<evidence type="ECO:0000256" key="1">
    <source>
        <dbReference type="ARBA" id="ARBA00000085"/>
    </source>
</evidence>
<dbReference type="InterPro" id="IPR011006">
    <property type="entry name" value="CheY-like_superfamily"/>
</dbReference>
<dbReference type="SMART" id="SM00388">
    <property type="entry name" value="HisKA"/>
    <property type="match status" value="1"/>
</dbReference>
<keyword evidence="10" id="KW-0804">Transcription</keyword>
<comment type="catalytic activity">
    <reaction evidence="1">
        <text>ATP + protein L-histidine = ADP + protein N-phospho-L-histidine.</text>
        <dbReference type="EC" id="2.7.13.3"/>
    </reaction>
</comment>
<dbReference type="EMBL" id="JAHESE010000028">
    <property type="protein sequence ID" value="MBT1711018.1"/>
    <property type="molecule type" value="Genomic_DNA"/>
</dbReference>
<dbReference type="Gene3D" id="2.60.40.10">
    <property type="entry name" value="Immunoglobulins"/>
    <property type="match status" value="1"/>
</dbReference>
<evidence type="ECO:0000256" key="9">
    <source>
        <dbReference type="ARBA" id="ARBA00023015"/>
    </source>
</evidence>
<feature type="domain" description="Response regulatory" evidence="14">
    <location>
        <begin position="442"/>
        <end position="557"/>
    </location>
</feature>
<sequence>MVISGFELFNKRIGVGEPVHGGDPVLAQSITETATITLQHHQDFFALQFVALNYLHPEKNQYQYRLEGFNKDWITADPHTRKATYTNLDPGRYTFRVRASNNDRTWNEVGAAVAIVVEPPFWKSELAFVLYVILLVAILIAARKVLLLRERANVRLQQERAEAQRMHELDLMKIRFFTNVSHEFRTPLALILAPMEKLTQLADHTHARQFQLIQRNARRLLNLVNQLLDFRKLETQGIPYYPAAGDLVQFVRETTYSFSDLSEKNDIHLSFFTTLERLDTLFDPDKLEKILFNLLSNAFKFTPEHGRISVRLDHAPGADDAKPGVRICVEDTGIGIPVEKQGRIFERFFQHDLPTGMINQGSGIGLAITREFVKVHGGTIGVESEPEKGSRFTILLPLQPIPQAGTAAPVPFPLAATAPVAIPIPQSQSAVAVTPRDSRKPLLLLVEDNHDFRFYLQDNLREEYTVLEAPNGTEGWRLAIETIPDLIVSDVMMPGLSGTDLCRRLKGDERTSHIPVVLLTARSSEEQKREGYDTGANDYVVKPFSVEILQSRLRNILRQQEATRKSFQQYLAVKGSAVTITPLDEKLISKAVAMVEANLEDADFSVEALSHELGMSRIHLYRKISSLTGKTPVEFIRSIRLQHAAQLLEKSQLTISEIAYRVGFNNPKYFTRQFKDTYHVLPSEYAMRGVKKDTPFGGGSFAHGVS</sequence>
<keyword evidence="8" id="KW-0902">Two-component regulatory system</keyword>
<dbReference type="AlphaFoldDB" id="A0AAP2E2V1"/>
<dbReference type="GO" id="GO:0003700">
    <property type="term" value="F:DNA-binding transcription factor activity"/>
    <property type="evidence" value="ECO:0007669"/>
    <property type="project" value="InterPro"/>
</dbReference>